<dbReference type="AlphaFoldDB" id="A0A4R3UNI2"/>
<proteinExistence type="inferred from homology"/>
<feature type="transmembrane region" description="Helical" evidence="8">
    <location>
        <begin position="198"/>
        <end position="216"/>
    </location>
</feature>
<feature type="transmembrane region" description="Helical" evidence="8">
    <location>
        <begin position="6"/>
        <end position="31"/>
    </location>
</feature>
<evidence type="ECO:0000313" key="9">
    <source>
        <dbReference type="EMBL" id="TCU92241.1"/>
    </source>
</evidence>
<dbReference type="RefSeq" id="WP_132478322.1">
    <property type="nucleotide sequence ID" value="NZ_JBEBWM010000052.1"/>
</dbReference>
<keyword evidence="5 8" id="KW-0812">Transmembrane</keyword>
<evidence type="ECO:0000256" key="4">
    <source>
        <dbReference type="ARBA" id="ARBA00022475"/>
    </source>
</evidence>
<name>A0A4R3UNI2_9BURK</name>
<dbReference type="EMBL" id="SMBX01000015">
    <property type="protein sequence ID" value="TCU92241.1"/>
    <property type="molecule type" value="Genomic_DNA"/>
</dbReference>
<keyword evidence="6 8" id="KW-1133">Transmembrane helix</keyword>
<dbReference type="InterPro" id="IPR052017">
    <property type="entry name" value="TSUP"/>
</dbReference>
<comment type="subcellular location">
    <subcellularLocation>
        <location evidence="1 8">Cell membrane</location>
        <topology evidence="1 8">Multi-pass membrane protein</topology>
    </subcellularLocation>
</comment>
<organism evidence="9 10">
    <name type="scientific">Paracandidimonas soli</name>
    <dbReference type="NCBI Taxonomy" id="1917182"/>
    <lineage>
        <taxon>Bacteria</taxon>
        <taxon>Pseudomonadati</taxon>
        <taxon>Pseudomonadota</taxon>
        <taxon>Betaproteobacteria</taxon>
        <taxon>Burkholderiales</taxon>
        <taxon>Alcaligenaceae</taxon>
        <taxon>Paracandidimonas</taxon>
    </lineage>
</organism>
<evidence type="ECO:0000256" key="7">
    <source>
        <dbReference type="ARBA" id="ARBA00023136"/>
    </source>
</evidence>
<evidence type="ECO:0000256" key="6">
    <source>
        <dbReference type="ARBA" id="ARBA00022989"/>
    </source>
</evidence>
<dbReference type="GO" id="GO:0005886">
    <property type="term" value="C:plasma membrane"/>
    <property type="evidence" value="ECO:0007669"/>
    <property type="project" value="UniProtKB-SubCell"/>
</dbReference>
<evidence type="ECO:0000256" key="1">
    <source>
        <dbReference type="ARBA" id="ARBA00004651"/>
    </source>
</evidence>
<accession>A0A4R3UNI2</accession>
<evidence type="ECO:0000256" key="8">
    <source>
        <dbReference type="RuleBase" id="RU363041"/>
    </source>
</evidence>
<feature type="transmembrane region" description="Helical" evidence="8">
    <location>
        <begin position="102"/>
        <end position="120"/>
    </location>
</feature>
<feature type="transmembrane region" description="Helical" evidence="8">
    <location>
        <begin position="74"/>
        <end position="95"/>
    </location>
</feature>
<dbReference type="Pfam" id="PF01925">
    <property type="entry name" value="TauE"/>
    <property type="match status" value="1"/>
</dbReference>
<feature type="transmembrane region" description="Helical" evidence="8">
    <location>
        <begin position="132"/>
        <end position="151"/>
    </location>
</feature>
<evidence type="ECO:0000256" key="2">
    <source>
        <dbReference type="ARBA" id="ARBA00009142"/>
    </source>
</evidence>
<comment type="caution">
    <text evidence="9">The sequence shown here is derived from an EMBL/GenBank/DDBJ whole genome shotgun (WGS) entry which is preliminary data.</text>
</comment>
<keyword evidence="4 8" id="KW-1003">Cell membrane</keyword>
<keyword evidence="3" id="KW-0813">Transport</keyword>
<feature type="transmembrane region" description="Helical" evidence="8">
    <location>
        <begin position="172"/>
        <end position="192"/>
    </location>
</feature>
<evidence type="ECO:0000313" key="10">
    <source>
        <dbReference type="Proteomes" id="UP000294692"/>
    </source>
</evidence>
<sequence length="250" mass="26339">MDTSGYLLFLTIITIASICQNLTGFAFGLILVTLAGALDVMPVAMSANVAMVLALVNAALYLRSTSVNPDWKLLRPILASSIAGLIGGLVLLSWLSASARNGLGILLGIVVVASSLLLVIQSKPRQTMSSPIVMHSASLLSGLMGGLFATPGPPMAYHLYRQPLDQRTIRQCLFVIFAISMLLRLGIVIGSGKFQLEALKLGAMAAPVVALVTYLNARFPPRIPLKGIRWLVASLMAASGITLLTAAIQG</sequence>
<reference evidence="9 10" key="1">
    <citation type="submission" date="2019-03" db="EMBL/GenBank/DDBJ databases">
        <title>Genomic Encyclopedia of Type Strains, Phase IV (KMG-IV): sequencing the most valuable type-strain genomes for metagenomic binning, comparative biology and taxonomic classification.</title>
        <authorList>
            <person name="Goeker M."/>
        </authorList>
    </citation>
    <scope>NUCLEOTIDE SEQUENCE [LARGE SCALE GENOMIC DNA]</scope>
    <source>
        <strain evidence="9 10">DSM 100048</strain>
    </source>
</reference>
<dbReference type="Proteomes" id="UP000294692">
    <property type="component" value="Unassembled WGS sequence"/>
</dbReference>
<keyword evidence="7 8" id="KW-0472">Membrane</keyword>
<dbReference type="PANTHER" id="PTHR30269:SF37">
    <property type="entry name" value="MEMBRANE TRANSPORTER PROTEIN"/>
    <property type="match status" value="1"/>
</dbReference>
<keyword evidence="10" id="KW-1185">Reference proteome</keyword>
<gene>
    <name evidence="9" type="ORF">EV686_11530</name>
</gene>
<evidence type="ECO:0000256" key="5">
    <source>
        <dbReference type="ARBA" id="ARBA00022692"/>
    </source>
</evidence>
<protein>
    <recommendedName>
        <fullName evidence="8">Probable membrane transporter protein</fullName>
    </recommendedName>
</protein>
<dbReference type="InterPro" id="IPR002781">
    <property type="entry name" value="TM_pro_TauE-like"/>
</dbReference>
<dbReference type="OrthoDB" id="7029178at2"/>
<comment type="similarity">
    <text evidence="2 8">Belongs to the 4-toluene sulfonate uptake permease (TSUP) (TC 2.A.102) family.</text>
</comment>
<evidence type="ECO:0000256" key="3">
    <source>
        <dbReference type="ARBA" id="ARBA00022448"/>
    </source>
</evidence>
<feature type="transmembrane region" description="Helical" evidence="8">
    <location>
        <begin position="43"/>
        <end position="62"/>
    </location>
</feature>
<feature type="transmembrane region" description="Helical" evidence="8">
    <location>
        <begin position="228"/>
        <end position="248"/>
    </location>
</feature>
<dbReference type="PANTHER" id="PTHR30269">
    <property type="entry name" value="TRANSMEMBRANE PROTEIN YFCA"/>
    <property type="match status" value="1"/>
</dbReference>